<sequence length="63" mass="7710">MCLSERSELRHIDPKARIERWDNLNSLSKRSALRHIDPKAQTERWDILDRLSKRRYDSLEKEF</sequence>
<dbReference type="EMBL" id="AZMM01018583">
    <property type="protein sequence ID" value="ETJ18808.1"/>
    <property type="molecule type" value="Genomic_DNA"/>
</dbReference>
<evidence type="ECO:0000313" key="1">
    <source>
        <dbReference type="EMBL" id="ETJ18808.1"/>
    </source>
</evidence>
<accession>W1WL19</accession>
<comment type="caution">
    <text evidence="1">The sequence shown here is derived from an EMBL/GenBank/DDBJ whole genome shotgun (WGS) entry which is preliminary data.</text>
</comment>
<protein>
    <submittedName>
        <fullName evidence="1">Uncharacterized protein</fullName>
    </submittedName>
</protein>
<reference evidence="1" key="1">
    <citation type="submission" date="2013-12" db="EMBL/GenBank/DDBJ databases">
        <title>A Varibaculum cambriense genome reconstructed from a premature infant gut community with otherwise low bacterial novelty that shifts toward anaerobic metabolism during the third week of life.</title>
        <authorList>
            <person name="Brown C.T."/>
            <person name="Sharon I."/>
            <person name="Thomas B.C."/>
            <person name="Castelle C.J."/>
            <person name="Morowitz M.J."/>
            <person name="Banfield J.F."/>
        </authorList>
    </citation>
    <scope>NUCLEOTIDE SEQUENCE</scope>
</reference>
<dbReference type="AlphaFoldDB" id="W1WL19"/>
<organism evidence="1">
    <name type="scientific">human gut metagenome</name>
    <dbReference type="NCBI Taxonomy" id="408170"/>
    <lineage>
        <taxon>unclassified sequences</taxon>
        <taxon>metagenomes</taxon>
        <taxon>organismal metagenomes</taxon>
    </lineage>
</organism>
<proteinExistence type="predicted"/>
<name>W1WL19_9ZZZZ</name>
<gene>
    <name evidence="1" type="ORF">Q604_UNBC18583G0007</name>
</gene>